<dbReference type="SUPFAM" id="SSF53448">
    <property type="entry name" value="Nucleotide-diphospho-sugar transferases"/>
    <property type="match status" value="1"/>
</dbReference>
<dbReference type="EMBL" id="DYXT01000048">
    <property type="protein sequence ID" value="HJE39939.1"/>
    <property type="molecule type" value="Genomic_DNA"/>
</dbReference>
<proteinExistence type="predicted"/>
<name>A0A921E9Y2_9BACT</name>
<dbReference type="InterPro" id="IPR029044">
    <property type="entry name" value="Nucleotide-diphossugar_trans"/>
</dbReference>
<organism evidence="1 2">
    <name type="scientific">Candidatus Amulumruptor caecigallinarius</name>
    <dbReference type="NCBI Taxonomy" id="2109911"/>
    <lineage>
        <taxon>Bacteria</taxon>
        <taxon>Pseudomonadati</taxon>
        <taxon>Bacteroidota</taxon>
        <taxon>Bacteroidia</taxon>
        <taxon>Bacteroidales</taxon>
        <taxon>Muribaculaceae</taxon>
        <taxon>Candidatus Amulumruptor</taxon>
    </lineage>
</organism>
<gene>
    <name evidence="1" type="ORF">K8V47_09310</name>
</gene>
<reference evidence="1" key="2">
    <citation type="submission" date="2021-09" db="EMBL/GenBank/DDBJ databases">
        <authorList>
            <person name="Gilroy R."/>
        </authorList>
    </citation>
    <scope>NUCLEOTIDE SEQUENCE</scope>
    <source>
        <strain evidence="1">4100</strain>
    </source>
</reference>
<comment type="caution">
    <text evidence="1">The sequence shown here is derived from an EMBL/GenBank/DDBJ whole genome shotgun (WGS) entry which is preliminary data.</text>
</comment>
<reference evidence="1" key="1">
    <citation type="journal article" date="2021" name="PeerJ">
        <title>Extensive microbial diversity within the chicken gut microbiome revealed by metagenomics and culture.</title>
        <authorList>
            <person name="Gilroy R."/>
            <person name="Ravi A."/>
            <person name="Getino M."/>
            <person name="Pursley I."/>
            <person name="Horton D.L."/>
            <person name="Alikhan N.F."/>
            <person name="Baker D."/>
            <person name="Gharbi K."/>
            <person name="Hall N."/>
            <person name="Watson M."/>
            <person name="Adriaenssens E.M."/>
            <person name="Foster-Nyarko E."/>
            <person name="Jarju S."/>
            <person name="Secka A."/>
            <person name="Antonio M."/>
            <person name="Oren A."/>
            <person name="Chaudhuri R.R."/>
            <person name="La Ragione R."/>
            <person name="Hildebrand F."/>
            <person name="Pallen M.J."/>
        </authorList>
    </citation>
    <scope>NUCLEOTIDE SEQUENCE</scope>
    <source>
        <strain evidence="1">4100</strain>
    </source>
</reference>
<protein>
    <submittedName>
        <fullName evidence="1">Glycosyltransferase</fullName>
    </submittedName>
</protein>
<accession>A0A921E9Y2</accession>
<evidence type="ECO:0000313" key="2">
    <source>
        <dbReference type="Proteomes" id="UP000711407"/>
    </source>
</evidence>
<sequence length="232" mass="26433">MTVESLLRQECLPERIILYLSKEQFPNGSADLPKSLIRMCPRGLDIRFVDGDLRSHKKYFYAFQEFTDKVIVTVDDDALYPEDLTKALWQSHLEHPGAVIGNRAKRIYSSIPVYEHWPQISGKCKCRDLLFIGCAGILYPPHVMHGDVFDVELIKHLAFSADDIWLSCMARLNHADMVATGYDYHHLQVLIPENETLIGVNMGGGNRCTVDKINEYYGAKIGKRPFVDMVES</sequence>
<dbReference type="Proteomes" id="UP000711407">
    <property type="component" value="Unassembled WGS sequence"/>
</dbReference>
<evidence type="ECO:0000313" key="1">
    <source>
        <dbReference type="EMBL" id="HJE39939.1"/>
    </source>
</evidence>
<dbReference type="AlphaFoldDB" id="A0A921E9Y2"/>